<reference evidence="2 3" key="1">
    <citation type="submission" date="2024-01" db="EMBL/GenBank/DDBJ databases">
        <title>The complete chloroplast genome sequence of Lithospermum erythrorhizon: insights into the phylogenetic relationship among Boraginaceae species and the maternal lineages of purple gromwells.</title>
        <authorList>
            <person name="Okada T."/>
            <person name="Watanabe K."/>
        </authorList>
    </citation>
    <scope>NUCLEOTIDE SEQUENCE [LARGE SCALE GENOMIC DNA]</scope>
</reference>
<evidence type="ECO:0000313" key="3">
    <source>
        <dbReference type="Proteomes" id="UP001454036"/>
    </source>
</evidence>
<gene>
    <name evidence="2" type="ORF">LIER_22033</name>
</gene>
<keyword evidence="3" id="KW-1185">Reference proteome</keyword>
<dbReference type="Proteomes" id="UP001454036">
    <property type="component" value="Unassembled WGS sequence"/>
</dbReference>
<protein>
    <recommendedName>
        <fullName evidence="1">Reverse transcriptase Ty1/copia-type domain-containing protein</fullName>
    </recommendedName>
</protein>
<comment type="caution">
    <text evidence="2">The sequence shown here is derived from an EMBL/GenBank/DDBJ whole genome shotgun (WGS) entry which is preliminary data.</text>
</comment>
<evidence type="ECO:0000259" key="1">
    <source>
        <dbReference type="Pfam" id="PF07727"/>
    </source>
</evidence>
<evidence type="ECO:0000313" key="2">
    <source>
        <dbReference type="EMBL" id="GAA0167004.1"/>
    </source>
</evidence>
<name>A0AAV3QTH9_LITER</name>
<accession>A0AAV3QTH9</accession>
<feature type="domain" description="Reverse transcriptase Ty1/copia-type" evidence="1">
    <location>
        <begin position="11"/>
        <end position="72"/>
    </location>
</feature>
<organism evidence="2 3">
    <name type="scientific">Lithospermum erythrorhizon</name>
    <name type="common">Purple gromwell</name>
    <name type="synonym">Lithospermum officinale var. erythrorhizon</name>
    <dbReference type="NCBI Taxonomy" id="34254"/>
    <lineage>
        <taxon>Eukaryota</taxon>
        <taxon>Viridiplantae</taxon>
        <taxon>Streptophyta</taxon>
        <taxon>Embryophyta</taxon>
        <taxon>Tracheophyta</taxon>
        <taxon>Spermatophyta</taxon>
        <taxon>Magnoliopsida</taxon>
        <taxon>eudicotyledons</taxon>
        <taxon>Gunneridae</taxon>
        <taxon>Pentapetalae</taxon>
        <taxon>asterids</taxon>
        <taxon>lamiids</taxon>
        <taxon>Boraginales</taxon>
        <taxon>Boraginaceae</taxon>
        <taxon>Boraginoideae</taxon>
        <taxon>Lithospermeae</taxon>
        <taxon>Lithospermum</taxon>
    </lineage>
</organism>
<sequence>MQKEISALEANGTWSMVELSADKKALGRQWVYKVKYKSDGSIERYKARLIVFGNHQVEGIDYSDTFAPVAKMVT</sequence>
<dbReference type="AlphaFoldDB" id="A0AAV3QTH9"/>
<dbReference type="InterPro" id="IPR013103">
    <property type="entry name" value="RVT_2"/>
</dbReference>
<proteinExistence type="predicted"/>
<dbReference type="EMBL" id="BAABME010005932">
    <property type="protein sequence ID" value="GAA0167004.1"/>
    <property type="molecule type" value="Genomic_DNA"/>
</dbReference>
<dbReference type="Pfam" id="PF07727">
    <property type="entry name" value="RVT_2"/>
    <property type="match status" value="1"/>
</dbReference>